<evidence type="ECO:0000256" key="11">
    <source>
        <dbReference type="NCBIfam" id="TIGR00456"/>
    </source>
</evidence>
<keyword evidence="6 12" id="KW-0547">Nucleotide-binding</keyword>
<comment type="caution">
    <text evidence="14">The sequence shown here is derived from an EMBL/GenBank/DDBJ whole genome shotgun (WGS) entry which is preliminary data.</text>
</comment>
<evidence type="ECO:0000256" key="6">
    <source>
        <dbReference type="ARBA" id="ARBA00022741"/>
    </source>
</evidence>
<keyword evidence="5 12" id="KW-0436">Ligase</keyword>
<dbReference type="Pfam" id="PF03485">
    <property type="entry name" value="Arg_tRNA_synt_N"/>
    <property type="match status" value="1"/>
</dbReference>
<dbReference type="EC" id="6.1.1.19" evidence="2 11"/>
<dbReference type="Pfam" id="PF00750">
    <property type="entry name" value="tRNA-synt_1d"/>
    <property type="match status" value="1"/>
</dbReference>
<dbReference type="CDD" id="cd00671">
    <property type="entry name" value="ArgRS_core"/>
    <property type="match status" value="1"/>
</dbReference>
<dbReference type="EMBL" id="JBHTIR010003992">
    <property type="protein sequence ID" value="MFD0856172.1"/>
    <property type="molecule type" value="Genomic_DNA"/>
</dbReference>
<dbReference type="CDD" id="cd07956">
    <property type="entry name" value="Anticodon_Ia_Arg"/>
    <property type="match status" value="1"/>
</dbReference>
<feature type="domain" description="DALR anticodon binding" evidence="13">
    <location>
        <begin position="406"/>
        <end position="507"/>
    </location>
</feature>
<dbReference type="InterPro" id="IPR014729">
    <property type="entry name" value="Rossmann-like_a/b/a_fold"/>
</dbReference>
<evidence type="ECO:0000256" key="2">
    <source>
        <dbReference type="ARBA" id="ARBA00012837"/>
    </source>
</evidence>
<evidence type="ECO:0000313" key="14">
    <source>
        <dbReference type="EMBL" id="MFD0856172.1"/>
    </source>
</evidence>
<dbReference type="PANTHER" id="PTHR11956:SF5">
    <property type="entry name" value="ARGININE--TRNA LIGASE, CYTOPLASMIC"/>
    <property type="match status" value="1"/>
</dbReference>
<evidence type="ECO:0000256" key="5">
    <source>
        <dbReference type="ARBA" id="ARBA00022598"/>
    </source>
</evidence>
<dbReference type="InterPro" id="IPR035684">
    <property type="entry name" value="ArgRS_core"/>
</dbReference>
<evidence type="ECO:0000256" key="10">
    <source>
        <dbReference type="ARBA" id="ARBA00049339"/>
    </source>
</evidence>
<dbReference type="InterPro" id="IPR008909">
    <property type="entry name" value="DALR_anticod-bd"/>
</dbReference>
<evidence type="ECO:0000259" key="13">
    <source>
        <dbReference type="SMART" id="SM00836"/>
    </source>
</evidence>
<dbReference type="NCBIfam" id="TIGR00456">
    <property type="entry name" value="argS"/>
    <property type="match status" value="1"/>
</dbReference>
<dbReference type="Gene3D" id="3.40.50.620">
    <property type="entry name" value="HUPs"/>
    <property type="match status" value="1"/>
</dbReference>
<dbReference type="InterPro" id="IPR001412">
    <property type="entry name" value="aa-tRNA-synth_I_CS"/>
</dbReference>
<accession>A0ABW3CRE3</accession>
<keyword evidence="15" id="KW-1185">Reference proteome</keyword>
<dbReference type="SUPFAM" id="SSF47323">
    <property type="entry name" value="Anticodon-binding domain of a subclass of class I aminoacyl-tRNA synthetases"/>
    <property type="match status" value="1"/>
</dbReference>
<dbReference type="PROSITE" id="PS00178">
    <property type="entry name" value="AA_TRNA_LIGASE_I"/>
    <property type="match status" value="1"/>
</dbReference>
<evidence type="ECO:0000256" key="1">
    <source>
        <dbReference type="ARBA" id="ARBA00005594"/>
    </source>
</evidence>
<feature type="non-terminal residue" evidence="14">
    <location>
        <position position="509"/>
    </location>
</feature>
<dbReference type="Gene3D" id="1.10.730.10">
    <property type="entry name" value="Isoleucyl-tRNA Synthetase, Domain 1"/>
    <property type="match status" value="1"/>
</dbReference>
<evidence type="ECO:0000256" key="7">
    <source>
        <dbReference type="ARBA" id="ARBA00022840"/>
    </source>
</evidence>
<feature type="non-terminal residue" evidence="14">
    <location>
        <position position="1"/>
    </location>
</feature>
<evidence type="ECO:0000256" key="8">
    <source>
        <dbReference type="ARBA" id="ARBA00022917"/>
    </source>
</evidence>
<keyword evidence="4" id="KW-0963">Cytoplasm</keyword>
<keyword evidence="8 12" id="KW-0648">Protein biosynthesis</keyword>
<dbReference type="Gene3D" id="3.30.1360.70">
    <property type="entry name" value="Arginyl tRNA synthetase N-terminal domain"/>
    <property type="match status" value="1"/>
</dbReference>
<dbReference type="SUPFAM" id="SSF52374">
    <property type="entry name" value="Nucleotidylyl transferase"/>
    <property type="match status" value="1"/>
</dbReference>
<dbReference type="InterPro" id="IPR001278">
    <property type="entry name" value="Arg-tRNA-ligase"/>
</dbReference>
<proteinExistence type="inferred from homology"/>
<gene>
    <name evidence="14" type="primary">argS</name>
    <name evidence="14" type="ORF">ACFQ07_28290</name>
</gene>
<dbReference type="InterPro" id="IPR009080">
    <property type="entry name" value="tRNAsynth_Ia_anticodon-bd"/>
</dbReference>
<dbReference type="Pfam" id="PF05746">
    <property type="entry name" value="DALR_1"/>
    <property type="match status" value="1"/>
</dbReference>
<evidence type="ECO:0000256" key="3">
    <source>
        <dbReference type="ARBA" id="ARBA00020262"/>
    </source>
</evidence>
<organism evidence="14 15">
    <name type="scientific">Actinomadura adrarensis</name>
    <dbReference type="NCBI Taxonomy" id="1819600"/>
    <lineage>
        <taxon>Bacteria</taxon>
        <taxon>Bacillati</taxon>
        <taxon>Actinomycetota</taxon>
        <taxon>Actinomycetes</taxon>
        <taxon>Streptosporangiales</taxon>
        <taxon>Thermomonosporaceae</taxon>
        <taxon>Actinomadura</taxon>
    </lineage>
</organism>
<name>A0ABW3CRE3_9ACTN</name>
<dbReference type="PANTHER" id="PTHR11956">
    <property type="entry name" value="ARGINYL-TRNA SYNTHETASE"/>
    <property type="match status" value="1"/>
</dbReference>
<sequence length="509" mass="55665">GRPSREIAEQIAAHLDRTGLHEPEVAGPGFINLRFTDEFLAANLLELAADERLGVPLQDPNRVVIDYSSPNMAKEMHVGHLRSTIIGDALVRLHEELGHEVIRQNHLGDWGTPFGKLVEHLVDESLTDGDLSISDLNEFYVAASRKFDNDPAFAERSRKRVVALQAGEPTTLALWRRLLDESKRHMEAVYALLGVKLTPADYKGESSYNDVLASTCDELIAKGLAITSEGALCVFPHGFTGRDDQPMPLIIRKRDGGYNYDTTDLATIRYRSQELKGDTLLYVVGAPQSLHFRMIFAAAREADWLPPTSTAVHVAFGSVLGTDGKILASRAGASLKLVDLLNEAVARARAIVADRSELSEDEQDAIAHAVGIGAVKYADLSTARDKDYVFDWDRMLAMDGNTATYLQYAHARIRSLLRRAANTPVTPADDSAANATGLALSEPAERALALKLSQYPSAVTTTAQHNEPHRLCTYLFETATAFSAFYEYCPVLDAAPATRASRLALSAHT</sequence>
<dbReference type="Proteomes" id="UP001597083">
    <property type="component" value="Unassembled WGS sequence"/>
</dbReference>
<evidence type="ECO:0000256" key="9">
    <source>
        <dbReference type="ARBA" id="ARBA00023146"/>
    </source>
</evidence>
<comment type="catalytic activity">
    <reaction evidence="10">
        <text>tRNA(Arg) + L-arginine + ATP = L-arginyl-tRNA(Arg) + AMP + diphosphate</text>
        <dbReference type="Rhea" id="RHEA:20301"/>
        <dbReference type="Rhea" id="RHEA-COMP:9658"/>
        <dbReference type="Rhea" id="RHEA-COMP:9673"/>
        <dbReference type="ChEBI" id="CHEBI:30616"/>
        <dbReference type="ChEBI" id="CHEBI:32682"/>
        <dbReference type="ChEBI" id="CHEBI:33019"/>
        <dbReference type="ChEBI" id="CHEBI:78442"/>
        <dbReference type="ChEBI" id="CHEBI:78513"/>
        <dbReference type="ChEBI" id="CHEBI:456215"/>
        <dbReference type="EC" id="6.1.1.19"/>
    </reaction>
</comment>
<dbReference type="SUPFAM" id="SSF55190">
    <property type="entry name" value="Arginyl-tRNA synthetase (ArgRS), N-terminal 'additional' domain"/>
    <property type="match status" value="1"/>
</dbReference>
<comment type="similarity">
    <text evidence="1 12">Belongs to the class-I aminoacyl-tRNA synthetase family.</text>
</comment>
<keyword evidence="9 12" id="KW-0030">Aminoacyl-tRNA synthetase</keyword>
<evidence type="ECO:0000256" key="4">
    <source>
        <dbReference type="ARBA" id="ARBA00022490"/>
    </source>
</evidence>
<evidence type="ECO:0000313" key="15">
    <source>
        <dbReference type="Proteomes" id="UP001597083"/>
    </source>
</evidence>
<evidence type="ECO:0000256" key="12">
    <source>
        <dbReference type="RuleBase" id="RU363038"/>
    </source>
</evidence>
<reference evidence="15" key="1">
    <citation type="journal article" date="2019" name="Int. J. Syst. Evol. Microbiol.">
        <title>The Global Catalogue of Microorganisms (GCM) 10K type strain sequencing project: providing services to taxonomists for standard genome sequencing and annotation.</title>
        <authorList>
            <consortium name="The Broad Institute Genomics Platform"/>
            <consortium name="The Broad Institute Genome Sequencing Center for Infectious Disease"/>
            <person name="Wu L."/>
            <person name="Ma J."/>
        </authorList>
    </citation>
    <scope>NUCLEOTIDE SEQUENCE [LARGE SCALE GENOMIC DNA]</scope>
    <source>
        <strain evidence="15">JCM 31696</strain>
    </source>
</reference>
<dbReference type="InterPro" id="IPR005148">
    <property type="entry name" value="Arg-tRNA-synth_N"/>
</dbReference>
<dbReference type="SMART" id="SM00836">
    <property type="entry name" value="DALR_1"/>
    <property type="match status" value="1"/>
</dbReference>
<protein>
    <recommendedName>
        <fullName evidence="3 11">Arginine--tRNA ligase</fullName>
        <ecNumber evidence="2 11">6.1.1.19</ecNumber>
    </recommendedName>
</protein>
<dbReference type="GO" id="GO:0004814">
    <property type="term" value="F:arginine-tRNA ligase activity"/>
    <property type="evidence" value="ECO:0007669"/>
    <property type="project" value="UniProtKB-EC"/>
</dbReference>
<keyword evidence="7 12" id="KW-0067">ATP-binding</keyword>
<dbReference type="PRINTS" id="PR01038">
    <property type="entry name" value="TRNASYNTHARG"/>
</dbReference>
<dbReference type="InterPro" id="IPR036695">
    <property type="entry name" value="Arg-tRNA-synth_N_sf"/>
</dbReference>